<name>A0ABU7KAU2_9ACTN</name>
<feature type="compositionally biased region" description="Basic and acidic residues" evidence="1">
    <location>
        <begin position="613"/>
        <end position="622"/>
    </location>
</feature>
<feature type="compositionally biased region" description="Basic and acidic residues" evidence="1">
    <location>
        <begin position="373"/>
        <end position="384"/>
    </location>
</feature>
<gene>
    <name evidence="3" type="ORF">Q8791_19225</name>
</gene>
<feature type="compositionally biased region" description="Basic and acidic residues" evidence="1">
    <location>
        <begin position="441"/>
        <end position="461"/>
    </location>
</feature>
<reference evidence="3 4" key="1">
    <citation type="submission" date="2023-08" db="EMBL/GenBank/DDBJ databases">
        <authorList>
            <person name="Girao M."/>
            <person name="Carvalho M.F."/>
        </authorList>
    </citation>
    <scope>NUCLEOTIDE SEQUENCE [LARGE SCALE GENOMIC DNA]</scope>
    <source>
        <strain evidence="3 4">CT-R113</strain>
    </source>
</reference>
<feature type="compositionally biased region" description="Low complexity" evidence="1">
    <location>
        <begin position="328"/>
        <end position="346"/>
    </location>
</feature>
<accession>A0ABU7KAU2</accession>
<feature type="region of interest" description="Disordered" evidence="1">
    <location>
        <begin position="160"/>
        <end position="315"/>
    </location>
</feature>
<evidence type="ECO:0000256" key="1">
    <source>
        <dbReference type="SAM" id="MobiDB-lite"/>
    </source>
</evidence>
<keyword evidence="4" id="KW-1185">Reference proteome</keyword>
<dbReference type="Proteomes" id="UP001356095">
    <property type="component" value="Unassembled WGS sequence"/>
</dbReference>
<keyword evidence="2" id="KW-1133">Transmembrane helix</keyword>
<dbReference type="EMBL" id="JAUZMY010000019">
    <property type="protein sequence ID" value="MEE2039353.1"/>
    <property type="molecule type" value="Genomic_DNA"/>
</dbReference>
<feature type="compositionally biased region" description="Basic and acidic residues" evidence="1">
    <location>
        <begin position="727"/>
        <end position="736"/>
    </location>
</feature>
<feature type="transmembrane region" description="Helical" evidence="2">
    <location>
        <begin position="128"/>
        <end position="152"/>
    </location>
</feature>
<evidence type="ECO:0000313" key="3">
    <source>
        <dbReference type="EMBL" id="MEE2039353.1"/>
    </source>
</evidence>
<feature type="region of interest" description="Disordered" evidence="1">
    <location>
        <begin position="328"/>
        <end position="736"/>
    </location>
</feature>
<keyword evidence="2" id="KW-0812">Transmembrane</keyword>
<evidence type="ECO:0000313" key="4">
    <source>
        <dbReference type="Proteomes" id="UP001356095"/>
    </source>
</evidence>
<keyword evidence="2" id="KW-0472">Membrane</keyword>
<feature type="transmembrane region" description="Helical" evidence="2">
    <location>
        <begin position="25"/>
        <end position="48"/>
    </location>
</feature>
<feature type="transmembrane region" description="Helical" evidence="2">
    <location>
        <begin position="68"/>
        <end position="87"/>
    </location>
</feature>
<organism evidence="3 4">
    <name type="scientific">Nocardiopsis codii</name>
    <dbReference type="NCBI Taxonomy" id="3065942"/>
    <lineage>
        <taxon>Bacteria</taxon>
        <taxon>Bacillati</taxon>
        <taxon>Actinomycetota</taxon>
        <taxon>Actinomycetes</taxon>
        <taxon>Streptosporangiales</taxon>
        <taxon>Nocardiopsidaceae</taxon>
        <taxon>Nocardiopsis</taxon>
    </lineage>
</organism>
<feature type="transmembrane region" description="Helical" evidence="2">
    <location>
        <begin position="96"/>
        <end position="116"/>
    </location>
</feature>
<feature type="compositionally biased region" description="Acidic residues" evidence="1">
    <location>
        <begin position="261"/>
        <end position="278"/>
    </location>
</feature>
<feature type="compositionally biased region" description="Acidic residues" evidence="1">
    <location>
        <begin position="547"/>
        <end position="560"/>
    </location>
</feature>
<evidence type="ECO:0000256" key="2">
    <source>
        <dbReference type="SAM" id="Phobius"/>
    </source>
</evidence>
<feature type="compositionally biased region" description="Basic and acidic residues" evidence="1">
    <location>
        <begin position="243"/>
        <end position="260"/>
    </location>
</feature>
<feature type="compositionally biased region" description="Low complexity" evidence="1">
    <location>
        <begin position="462"/>
        <end position="503"/>
    </location>
</feature>
<comment type="caution">
    <text evidence="3">The sequence shown here is derived from an EMBL/GenBank/DDBJ whole genome shotgun (WGS) entry which is preliminary data.</text>
</comment>
<proteinExistence type="predicted"/>
<dbReference type="RefSeq" id="WP_330093128.1">
    <property type="nucleotide sequence ID" value="NZ_JAUZMY010000019.1"/>
</dbReference>
<feature type="compositionally biased region" description="Low complexity" evidence="1">
    <location>
        <begin position="416"/>
        <end position="427"/>
    </location>
</feature>
<sequence>MAMAPYNDTPESGTRNGRPAGRVTGAGALAGGALFVGLIALCALVISYNGIFQFAAYGGHAGSALAHVFPVTYTLLLIMACWVSYLLRGAHPRERLWVDLVLIPVLIMVATTAMLLSNLELVERVPEGVANVIVAVAPLAALLVAFLLWMTVRAHMRRRRRAPVSRPRPSDDPTTVLHARAVVPAAREVEDPDDGGLRTRLLRLGTEERDSEAGPDPDDTQAYRMPAAEVEESVRVRPGPRPSSDEDRRSDHGSRDRWDDVPDDVPNDVRDEEYDEDDLRAPAVPTVLRSAPRPEHDDDDELSAPTFPLPRRGLGGHNAIKLAAEHPPVVPGAAAPDPGPEPVADAYAEPVFPARSADHEDDADGPIVVVPDHLADEGFDHEPPPGDPVSDEDEAPAALPEPDGPPAAVPDDVHEPVAVAAAAPGAGSSTGTVSWSEDGYPEYREADAGFAEYERHPEDHGSAYGPARAAVPAASAGAGAGSAPGADPSDGPVDGAPDGAVDGAADDSAGDVHGDRDPGPALWEPPASSDAGDGVLADYVPPVWTPPEDDGPAFDEELADPEPAPVLDHDTGPTVRAAFRIREAPPVAARPSPVQEAEEAPVQEAAATEPGPEPERRTGTERETEEALEAGPEPDPVASEDDPLPEVEELPAVTDTRTGSEPGTPPTGREPEQVTRRGRGTPVEKRPMVLKPPRPPMPGFTAGAPRPESRVRPPAPDFATGPPSRRVRSEPLRPDE</sequence>
<feature type="compositionally biased region" description="Acidic residues" evidence="1">
    <location>
        <begin position="638"/>
        <end position="649"/>
    </location>
</feature>
<protein>
    <submittedName>
        <fullName evidence="3">DUF2637 domain-containing protein</fullName>
    </submittedName>
</protein>